<keyword evidence="3 6" id="KW-0812">Transmembrane</keyword>
<feature type="transmembrane region" description="Helical" evidence="6">
    <location>
        <begin position="88"/>
        <end position="105"/>
    </location>
</feature>
<reference evidence="7 8" key="1">
    <citation type="submission" date="2024-04" db="EMBL/GenBank/DDBJ databases">
        <title>Albibacterium profundi sp. nov., isolated from sediment of the Challenger Deep of Mariana Trench.</title>
        <authorList>
            <person name="Wang Y."/>
        </authorList>
    </citation>
    <scope>NUCLEOTIDE SEQUENCE [LARGE SCALE GENOMIC DNA]</scope>
    <source>
        <strain evidence="7 8">RHL897</strain>
    </source>
</reference>
<evidence type="ECO:0000313" key="8">
    <source>
        <dbReference type="Proteomes" id="UP001580928"/>
    </source>
</evidence>
<feature type="transmembrane region" description="Helical" evidence="6">
    <location>
        <begin position="139"/>
        <end position="159"/>
    </location>
</feature>
<dbReference type="Gene3D" id="1.10.357.140">
    <property type="entry name" value="UbiA prenyltransferase"/>
    <property type="match status" value="1"/>
</dbReference>
<evidence type="ECO:0000313" key="7">
    <source>
        <dbReference type="EMBL" id="MFB5944686.1"/>
    </source>
</evidence>
<gene>
    <name evidence="7" type="ORF">WKR92_02450</name>
</gene>
<evidence type="ECO:0000256" key="6">
    <source>
        <dbReference type="SAM" id="Phobius"/>
    </source>
</evidence>
<organism evidence="7 8">
    <name type="scientific">Albibacterium profundi</name>
    <dbReference type="NCBI Taxonomy" id="3134906"/>
    <lineage>
        <taxon>Bacteria</taxon>
        <taxon>Pseudomonadati</taxon>
        <taxon>Bacteroidota</taxon>
        <taxon>Sphingobacteriia</taxon>
        <taxon>Sphingobacteriales</taxon>
        <taxon>Sphingobacteriaceae</taxon>
        <taxon>Albibacterium</taxon>
    </lineage>
</organism>
<feature type="transmembrane region" description="Helical" evidence="6">
    <location>
        <begin position="171"/>
        <end position="190"/>
    </location>
</feature>
<feature type="transmembrane region" description="Helical" evidence="6">
    <location>
        <begin position="111"/>
        <end position="127"/>
    </location>
</feature>
<protein>
    <submittedName>
        <fullName evidence="7">UbiA family prenyltransferase</fullName>
    </submittedName>
</protein>
<comment type="subcellular location">
    <subcellularLocation>
        <location evidence="1">Membrane</location>
        <topology evidence="1">Multi-pass membrane protein</topology>
    </subcellularLocation>
</comment>
<dbReference type="EMBL" id="JBBVGT010000002">
    <property type="protein sequence ID" value="MFB5944686.1"/>
    <property type="molecule type" value="Genomic_DNA"/>
</dbReference>
<feature type="transmembrane region" description="Helical" evidence="6">
    <location>
        <begin position="46"/>
        <end position="67"/>
    </location>
</feature>
<sequence>MPLIRKIYHVFRLSEWWDYKIVPVLAIAYATCIQLDISIFSNISWILFLLVSIIVGAIYVSTINDITDMEDDLRCGKENRMAKIQPKYRFIAPLVCLIVGCFFAYQMSDNLISLILYVLPWIVYSLYSFKPFRLKERGFWGVLADALGAHVFISLLIVSSLSFKNNAPIDWTWFSLVGGWSLLFGIRGILWHQFYDLENDKKAGTKTFVSTINSENFKKKELLLIFIELTLFLALLLHLSMSILFVFLLVYIALATLRYRLMSYTPVIVTTPLASPFQILMLDYYLVFFPLGLLIYGFSIDQSAFIIFGVHIVLFHEKLLAIFKDAMLIAKLIFLKAFKTTKL</sequence>
<dbReference type="Pfam" id="PF01040">
    <property type="entry name" value="UbiA"/>
    <property type="match status" value="1"/>
</dbReference>
<dbReference type="CDD" id="cd13956">
    <property type="entry name" value="PT_UbiA"/>
    <property type="match status" value="1"/>
</dbReference>
<evidence type="ECO:0000256" key="1">
    <source>
        <dbReference type="ARBA" id="ARBA00004141"/>
    </source>
</evidence>
<feature type="transmembrane region" description="Helical" evidence="6">
    <location>
        <begin position="293"/>
        <end position="314"/>
    </location>
</feature>
<dbReference type="Proteomes" id="UP001580928">
    <property type="component" value="Unassembled WGS sequence"/>
</dbReference>
<name>A0ABV5CAW7_9SPHI</name>
<evidence type="ECO:0000256" key="2">
    <source>
        <dbReference type="ARBA" id="ARBA00022475"/>
    </source>
</evidence>
<evidence type="ECO:0000256" key="5">
    <source>
        <dbReference type="ARBA" id="ARBA00023136"/>
    </source>
</evidence>
<feature type="transmembrane region" description="Helical" evidence="6">
    <location>
        <begin position="21"/>
        <end position="40"/>
    </location>
</feature>
<keyword evidence="8" id="KW-1185">Reference proteome</keyword>
<accession>A0ABV5CAW7</accession>
<keyword evidence="5 6" id="KW-0472">Membrane</keyword>
<feature type="transmembrane region" description="Helical" evidence="6">
    <location>
        <begin position="222"/>
        <end position="252"/>
    </location>
</feature>
<proteinExistence type="predicted"/>
<dbReference type="RefSeq" id="WP_375556249.1">
    <property type="nucleotide sequence ID" value="NZ_JBBVGT010000002.1"/>
</dbReference>
<keyword evidence="4 6" id="KW-1133">Transmembrane helix</keyword>
<dbReference type="InterPro" id="IPR044878">
    <property type="entry name" value="UbiA_sf"/>
</dbReference>
<dbReference type="InterPro" id="IPR000537">
    <property type="entry name" value="UbiA_prenyltransferase"/>
</dbReference>
<evidence type="ECO:0000256" key="3">
    <source>
        <dbReference type="ARBA" id="ARBA00022692"/>
    </source>
</evidence>
<keyword evidence="2" id="KW-1003">Cell membrane</keyword>
<comment type="caution">
    <text evidence="7">The sequence shown here is derived from an EMBL/GenBank/DDBJ whole genome shotgun (WGS) entry which is preliminary data.</text>
</comment>
<evidence type="ECO:0000256" key="4">
    <source>
        <dbReference type="ARBA" id="ARBA00022989"/>
    </source>
</evidence>